<evidence type="ECO:0000256" key="1">
    <source>
        <dbReference type="SAM" id="Phobius"/>
    </source>
</evidence>
<reference evidence="3" key="2">
    <citation type="submission" date="2023-07" db="EMBL/GenBank/DDBJ databases">
        <title>Acinetobacter oleivorans assembled AC1583.</title>
        <authorList>
            <person name="Yeo C.C."/>
        </authorList>
    </citation>
    <scope>NUCLEOTIDE SEQUENCE [LARGE SCALE GENOMIC DNA]</scope>
    <source>
        <strain evidence="3">AC1583</strain>
    </source>
</reference>
<gene>
    <name evidence="2" type="ORF">IIQ43_03520</name>
</gene>
<keyword evidence="1" id="KW-1133">Transmembrane helix</keyword>
<sequence length="288" mass="32866">MGKDKSLNKQLEARLIMRGIVAEIPLDLPLHITYKNGEELKGVYVIGLLIWNKGKQAIVTNDFLTPLKIKVASDADIIDVKILSIEDQMKYSKSITDKNTINIQFDCMNPKEYLIVPIFITGNPMAEVEVSGRIIGQEIPIDHTAEEVKASIGERLSALLLLLFIINIVPGFFIGGWLIWRDYGLKSLLNNCNDIPQYLSTPFILGLFGIGLFIVSRIKNWNERKKYPEGYPLDIDLESPFFKNIIGIFKTVFMGKKQRVSVSIFNWGKPILFTNKKVRKRTIDDWIY</sequence>
<name>A0ABR9NGJ0_9GAMM</name>
<proteinExistence type="predicted"/>
<reference evidence="2 3" key="1">
    <citation type="submission" date="2020-10" db="EMBL/GenBank/DDBJ databases">
        <authorList>
            <person name="Mohd Rani F."/>
        </authorList>
    </citation>
    <scope>NUCLEOTIDE SEQUENCE [LARGE SCALE GENOMIC DNA]</scope>
    <source>
        <strain evidence="2 3">AC1583</strain>
    </source>
</reference>
<keyword evidence="1" id="KW-0812">Transmembrane</keyword>
<evidence type="ECO:0000313" key="3">
    <source>
        <dbReference type="Proteomes" id="UP000619170"/>
    </source>
</evidence>
<organism evidence="2 3">
    <name type="scientific">Acinetobacter oleivorans</name>
    <dbReference type="NCBI Taxonomy" id="1148157"/>
    <lineage>
        <taxon>Bacteria</taxon>
        <taxon>Pseudomonadati</taxon>
        <taxon>Pseudomonadota</taxon>
        <taxon>Gammaproteobacteria</taxon>
        <taxon>Moraxellales</taxon>
        <taxon>Moraxellaceae</taxon>
        <taxon>Acinetobacter</taxon>
    </lineage>
</organism>
<dbReference type="Proteomes" id="UP000619170">
    <property type="component" value="Unassembled WGS sequence"/>
</dbReference>
<dbReference type="EMBL" id="JADAZL010000001">
    <property type="protein sequence ID" value="MBE2163605.1"/>
    <property type="molecule type" value="Genomic_DNA"/>
</dbReference>
<accession>A0ABR9NGJ0</accession>
<protein>
    <submittedName>
        <fullName evidence="2">Uncharacterized protein</fullName>
    </submittedName>
</protein>
<evidence type="ECO:0000313" key="2">
    <source>
        <dbReference type="EMBL" id="MBE2163605.1"/>
    </source>
</evidence>
<feature type="transmembrane region" description="Helical" evidence="1">
    <location>
        <begin position="159"/>
        <end position="180"/>
    </location>
</feature>
<keyword evidence="3" id="KW-1185">Reference proteome</keyword>
<comment type="caution">
    <text evidence="2">The sequence shown here is derived from an EMBL/GenBank/DDBJ whole genome shotgun (WGS) entry which is preliminary data.</text>
</comment>
<feature type="transmembrane region" description="Helical" evidence="1">
    <location>
        <begin position="195"/>
        <end position="215"/>
    </location>
</feature>
<keyword evidence="1" id="KW-0472">Membrane</keyword>